<dbReference type="GO" id="GO:0070966">
    <property type="term" value="P:nuclear-transcribed mRNA catabolic process, no-go decay"/>
    <property type="evidence" value="ECO:0007669"/>
    <property type="project" value="InterPro"/>
</dbReference>
<dbReference type="GO" id="GO:0046872">
    <property type="term" value="F:metal ion binding"/>
    <property type="evidence" value="ECO:0007669"/>
    <property type="project" value="UniProtKB-KW"/>
</dbReference>
<dbReference type="GO" id="GO:0070651">
    <property type="term" value="P:nonfunctional rRNA decay"/>
    <property type="evidence" value="ECO:0007669"/>
    <property type="project" value="TreeGrafter"/>
</dbReference>
<accession>A0A4P9XSY7</accession>
<keyword evidence="5 6" id="KW-0479">Metal-binding</keyword>
<evidence type="ECO:0000256" key="1">
    <source>
        <dbReference type="ARBA" id="ARBA00001968"/>
    </source>
</evidence>
<dbReference type="AlphaFoldDB" id="A0A4P9XSY7"/>
<comment type="function">
    <text evidence="6">Component of the Dom34-Hbs1 complex, a complex that recognizes stalled ribosomes and triggers the No-Go Decay (NGD) pathway (PubMed:20890290). In the Dom34-Hbs1 complex, dom34 recognizes ribosomes stalled at the 3' end of an mRNA and engages stalled ribosomes by destabilizing mRNA in the mRNA channel. Following ribosome-binding, the Dom34-Hbs1 complex promotes the disassembly of stalled ribosomes, followed by degradation of damaged mRNAs as part of the NGD pathway.</text>
</comment>
<evidence type="ECO:0000256" key="2">
    <source>
        <dbReference type="ARBA" id="ARBA00004496"/>
    </source>
</evidence>
<proteinExistence type="inferred from homology"/>
<evidence type="ECO:0000256" key="4">
    <source>
        <dbReference type="ARBA" id="ARBA00022490"/>
    </source>
</evidence>
<organism evidence="9 10">
    <name type="scientific">Thamnocephalis sphaerospora</name>
    <dbReference type="NCBI Taxonomy" id="78915"/>
    <lineage>
        <taxon>Eukaryota</taxon>
        <taxon>Fungi</taxon>
        <taxon>Fungi incertae sedis</taxon>
        <taxon>Zoopagomycota</taxon>
        <taxon>Zoopagomycotina</taxon>
        <taxon>Zoopagomycetes</taxon>
        <taxon>Zoopagales</taxon>
        <taxon>Sigmoideomycetaceae</taxon>
        <taxon>Thamnocephalis</taxon>
    </lineage>
</organism>
<dbReference type="InterPro" id="IPR005142">
    <property type="entry name" value="eRF1_3"/>
</dbReference>
<dbReference type="InterPro" id="IPR005141">
    <property type="entry name" value="eRF1_2"/>
</dbReference>
<dbReference type="GO" id="GO:0071025">
    <property type="term" value="P:RNA surveillance"/>
    <property type="evidence" value="ECO:0007669"/>
    <property type="project" value="InterPro"/>
</dbReference>
<dbReference type="SUPFAM" id="SSF159065">
    <property type="entry name" value="Dom34/Pelota N-terminal domain-like"/>
    <property type="match status" value="1"/>
</dbReference>
<dbReference type="SMART" id="SM01194">
    <property type="entry name" value="eRF1_1"/>
    <property type="match status" value="1"/>
</dbReference>
<comment type="cofactor">
    <cofactor evidence="1 6">
        <name>a divalent metal cation</name>
        <dbReference type="ChEBI" id="CHEBI:60240"/>
    </cofactor>
</comment>
<dbReference type="FunFam" id="2.30.30.870:FF:000001">
    <property type="entry name" value="Protein pelota homolog"/>
    <property type="match status" value="1"/>
</dbReference>
<dbReference type="PANTHER" id="PTHR10853:SF0">
    <property type="entry name" value="PROTEIN PELOTA HOMOLOG"/>
    <property type="match status" value="1"/>
</dbReference>
<feature type="compositionally biased region" description="Acidic residues" evidence="7">
    <location>
        <begin position="373"/>
        <end position="382"/>
    </location>
</feature>
<dbReference type="Pfam" id="PF26356">
    <property type="entry name" value="Pelota_N"/>
    <property type="match status" value="1"/>
</dbReference>
<dbReference type="InterPro" id="IPR029064">
    <property type="entry name" value="Ribosomal_eL30-like_sf"/>
</dbReference>
<comment type="subcellular location">
    <subcellularLocation>
        <location evidence="2 6">Cytoplasm</location>
    </subcellularLocation>
</comment>
<feature type="region of interest" description="Disordered" evidence="7">
    <location>
        <begin position="373"/>
        <end position="392"/>
    </location>
</feature>
<evidence type="ECO:0000259" key="8">
    <source>
        <dbReference type="SMART" id="SM01194"/>
    </source>
</evidence>
<protein>
    <recommendedName>
        <fullName evidence="6">Protein DOM34 homolog</fullName>
    </recommendedName>
</protein>
<evidence type="ECO:0000256" key="6">
    <source>
        <dbReference type="RuleBase" id="RU362019"/>
    </source>
</evidence>
<dbReference type="FunFam" id="3.30.1330.30:FF:000008">
    <property type="entry name" value="Protein pelota homolog"/>
    <property type="match status" value="1"/>
</dbReference>
<evidence type="ECO:0000256" key="5">
    <source>
        <dbReference type="ARBA" id="ARBA00022723"/>
    </source>
</evidence>
<dbReference type="SUPFAM" id="SSF53137">
    <property type="entry name" value="Translational machinery components"/>
    <property type="match status" value="1"/>
</dbReference>
<evidence type="ECO:0000256" key="7">
    <source>
        <dbReference type="SAM" id="MobiDB-lite"/>
    </source>
</evidence>
<dbReference type="GO" id="GO:0032790">
    <property type="term" value="P:ribosome disassembly"/>
    <property type="evidence" value="ECO:0007669"/>
    <property type="project" value="TreeGrafter"/>
</dbReference>
<dbReference type="STRING" id="78915.A0A4P9XSY7"/>
<dbReference type="SUPFAM" id="SSF55315">
    <property type="entry name" value="L30e-like"/>
    <property type="match status" value="1"/>
</dbReference>
<dbReference type="InterPro" id="IPR004405">
    <property type="entry name" value="TF_pelota"/>
</dbReference>
<dbReference type="OrthoDB" id="10249111at2759"/>
<dbReference type="Pfam" id="PF03464">
    <property type="entry name" value="eRF1_2"/>
    <property type="match status" value="1"/>
</dbReference>
<dbReference type="InterPro" id="IPR038069">
    <property type="entry name" value="Pelota/DOM34_N"/>
</dbReference>
<feature type="domain" description="eRF1/Pelota-like N-terminal" evidence="8">
    <location>
        <begin position="1"/>
        <end position="130"/>
    </location>
</feature>
<dbReference type="Gene3D" id="3.30.1330.30">
    <property type="match status" value="1"/>
</dbReference>
<reference evidence="10" key="1">
    <citation type="journal article" date="2018" name="Nat. Microbiol.">
        <title>Leveraging single-cell genomics to expand the fungal tree of life.</title>
        <authorList>
            <person name="Ahrendt S.R."/>
            <person name="Quandt C.A."/>
            <person name="Ciobanu D."/>
            <person name="Clum A."/>
            <person name="Salamov A."/>
            <person name="Andreopoulos B."/>
            <person name="Cheng J.F."/>
            <person name="Woyke T."/>
            <person name="Pelin A."/>
            <person name="Henrissat B."/>
            <person name="Reynolds N.K."/>
            <person name="Benny G.L."/>
            <person name="Smith M.E."/>
            <person name="James T.Y."/>
            <person name="Grigoriev I.V."/>
        </authorList>
    </citation>
    <scope>NUCLEOTIDE SEQUENCE [LARGE SCALE GENOMIC DNA]</scope>
    <source>
        <strain evidence="10">RSA 1356</strain>
    </source>
</reference>
<dbReference type="InterPro" id="IPR005140">
    <property type="entry name" value="eRF1_Pelota-like_N"/>
</dbReference>
<dbReference type="PANTHER" id="PTHR10853">
    <property type="entry name" value="PELOTA"/>
    <property type="match status" value="1"/>
</dbReference>
<name>A0A4P9XSY7_9FUNG</name>
<evidence type="ECO:0000313" key="9">
    <source>
        <dbReference type="EMBL" id="RKP08631.1"/>
    </source>
</evidence>
<dbReference type="EMBL" id="KZ992583">
    <property type="protein sequence ID" value="RKP08631.1"/>
    <property type="molecule type" value="Genomic_DNA"/>
</dbReference>
<dbReference type="Proteomes" id="UP000271241">
    <property type="component" value="Unassembled WGS sequence"/>
</dbReference>
<dbReference type="Pfam" id="PF03465">
    <property type="entry name" value="eRF1_3"/>
    <property type="match status" value="1"/>
</dbReference>
<keyword evidence="10" id="KW-1185">Reference proteome</keyword>
<dbReference type="NCBIfam" id="TIGR00111">
    <property type="entry name" value="pelota"/>
    <property type="match status" value="1"/>
</dbReference>
<dbReference type="Gene3D" id="2.30.30.870">
    <property type="entry name" value="Pelota, domain A"/>
    <property type="match status" value="1"/>
</dbReference>
<comment type="similarity">
    <text evidence="3 6">Belongs to the eukaryotic release factor 1 family. Pelota subfamily.</text>
</comment>
<evidence type="ECO:0000313" key="10">
    <source>
        <dbReference type="Proteomes" id="UP000271241"/>
    </source>
</evidence>
<dbReference type="FunFam" id="3.30.420.60:FF:000002">
    <property type="entry name" value="Protein pelota homolog"/>
    <property type="match status" value="1"/>
</dbReference>
<dbReference type="GO" id="GO:0070481">
    <property type="term" value="P:nuclear-transcribed mRNA catabolic process, non-stop decay"/>
    <property type="evidence" value="ECO:0007669"/>
    <property type="project" value="InterPro"/>
</dbReference>
<evidence type="ECO:0000256" key="3">
    <source>
        <dbReference type="ARBA" id="ARBA00009504"/>
    </source>
</evidence>
<dbReference type="GO" id="GO:0005737">
    <property type="term" value="C:cytoplasm"/>
    <property type="evidence" value="ECO:0007669"/>
    <property type="project" value="UniProtKB-SubCell"/>
</dbReference>
<gene>
    <name evidence="9" type="ORF">THASP1DRAFT_15395</name>
</gene>
<keyword evidence="4 6" id="KW-0963">Cytoplasm</keyword>
<dbReference type="InterPro" id="IPR042226">
    <property type="entry name" value="eFR1_2_sf"/>
</dbReference>
<sequence length="392" mass="44538">MKLISKYIEKDRSGRVTVCPEEPEDMWHIYNLIMPGDRLKATAFRRVQSVTATGSTSSQRVRTTLTIKVERTEFDAQECVLSVNGQNVVENEYVKLGQYHTLDLELNRNFTIYKVEWDTIAFERIAEACDVTNRADLAAVVLQEGLANICLVTPSMTIVRQRVETSVPRKRKGFAANHEQGLRKFYEHVMQAIINHIKFDVVKAVLVASPGFVKDNLFQYIMEEAEKRELKELLANKNKFVLVHCSSGHKHALEEIMRQPAMQARLADTKAAAEVRAMERFYEMLGKDDGRAFYGWDHVRKANARGAIETLLVTDGLFRSVDLVQRRRYVRLVESVRQNGGKVLIFSTQHVTGEQLQQLTGVAAILHYPVPDIEDDEEDEQPAADSGSGQRV</sequence>
<dbReference type="InterPro" id="IPR058547">
    <property type="entry name" value="Pelota_N"/>
</dbReference>
<dbReference type="Gene3D" id="3.30.420.60">
    <property type="entry name" value="eRF1 domain 2"/>
    <property type="match status" value="1"/>
</dbReference>